<proteinExistence type="predicted"/>
<reference evidence="3" key="1">
    <citation type="submission" date="2024-07" db="EMBL/GenBank/DDBJ databases">
        <title>Two chromosome-level genome assemblies of Korean endemic species Abeliophyllum distichum and Forsythia ovata (Oleaceae).</title>
        <authorList>
            <person name="Jang H."/>
        </authorList>
    </citation>
    <scope>NUCLEOTIDE SEQUENCE [LARGE SCALE GENOMIC DNA]</scope>
</reference>
<keyword evidence="3" id="KW-1185">Reference proteome</keyword>
<name>A0ABD1X7Z1_9LAMI</name>
<feature type="region of interest" description="Disordered" evidence="1">
    <location>
        <begin position="65"/>
        <end position="84"/>
    </location>
</feature>
<evidence type="ECO:0000313" key="3">
    <source>
        <dbReference type="Proteomes" id="UP001604277"/>
    </source>
</evidence>
<dbReference type="AlphaFoldDB" id="A0ABD1X7Z1"/>
<evidence type="ECO:0000256" key="1">
    <source>
        <dbReference type="SAM" id="MobiDB-lite"/>
    </source>
</evidence>
<evidence type="ECO:0000313" key="2">
    <source>
        <dbReference type="EMBL" id="KAL2558090.1"/>
    </source>
</evidence>
<dbReference type="EMBL" id="JBFOLJ010000001">
    <property type="protein sequence ID" value="KAL2558090.1"/>
    <property type="molecule type" value="Genomic_DNA"/>
</dbReference>
<dbReference type="Proteomes" id="UP001604277">
    <property type="component" value="Unassembled WGS sequence"/>
</dbReference>
<organism evidence="2 3">
    <name type="scientific">Forsythia ovata</name>
    <dbReference type="NCBI Taxonomy" id="205694"/>
    <lineage>
        <taxon>Eukaryota</taxon>
        <taxon>Viridiplantae</taxon>
        <taxon>Streptophyta</taxon>
        <taxon>Embryophyta</taxon>
        <taxon>Tracheophyta</taxon>
        <taxon>Spermatophyta</taxon>
        <taxon>Magnoliopsida</taxon>
        <taxon>eudicotyledons</taxon>
        <taxon>Gunneridae</taxon>
        <taxon>Pentapetalae</taxon>
        <taxon>asterids</taxon>
        <taxon>lamiids</taxon>
        <taxon>Lamiales</taxon>
        <taxon>Oleaceae</taxon>
        <taxon>Forsythieae</taxon>
        <taxon>Forsythia</taxon>
    </lineage>
</organism>
<sequence length="205" mass="22893">MIVVEQLENHHGCRADRQPWWCREARQPWWLSSWVVEKLDNHGGCRAARQPSPYTLSPPANINPPFLAGNNPIPPPGSAGNSPIPPPPNPMLPYYPWFYLNLPGVPCIHCSAATIITQSTTWISCQFCSVSLDQAQFVDKGVQVKLTGGGQAFCKSILHTNMVERCNFISERDSTKTQWRLKIQVVPCFDNKAETSSLEMVFADA</sequence>
<feature type="compositionally biased region" description="Pro residues" evidence="1">
    <location>
        <begin position="72"/>
        <end position="84"/>
    </location>
</feature>
<gene>
    <name evidence="2" type="ORF">Fot_02829</name>
</gene>
<comment type="caution">
    <text evidence="2">The sequence shown here is derived from an EMBL/GenBank/DDBJ whole genome shotgun (WGS) entry which is preliminary data.</text>
</comment>
<accession>A0ABD1X7Z1</accession>
<protein>
    <submittedName>
        <fullName evidence="2">Uncharacterized protein</fullName>
    </submittedName>
</protein>